<gene>
    <name evidence="6" type="ORF">C427_5488</name>
</gene>
<dbReference type="eggNOG" id="COG3706">
    <property type="taxonomic scope" value="Bacteria"/>
</dbReference>
<dbReference type="HOGENOM" id="CLU_000445_11_1_6"/>
<dbReference type="InterPro" id="IPR050469">
    <property type="entry name" value="Diguanylate_Cyclase"/>
</dbReference>
<feature type="transmembrane region" description="Helical" evidence="4">
    <location>
        <begin position="113"/>
        <end position="130"/>
    </location>
</feature>
<dbReference type="EMBL" id="CP003837">
    <property type="protein sequence ID" value="AGH47585.1"/>
    <property type="molecule type" value="Genomic_DNA"/>
</dbReference>
<evidence type="ECO:0000256" key="1">
    <source>
        <dbReference type="ARBA" id="ARBA00001946"/>
    </source>
</evidence>
<evidence type="ECO:0000313" key="6">
    <source>
        <dbReference type="EMBL" id="AGH47585.1"/>
    </source>
</evidence>
<dbReference type="InterPro" id="IPR029787">
    <property type="entry name" value="Nucleotide_cyclase"/>
</dbReference>
<dbReference type="OrthoDB" id="9759607at2"/>
<dbReference type="SMART" id="SM00267">
    <property type="entry name" value="GGDEF"/>
    <property type="match status" value="1"/>
</dbReference>
<organism evidence="6 7">
    <name type="scientific">Paraglaciecola psychrophila 170</name>
    <dbReference type="NCBI Taxonomy" id="1129794"/>
    <lineage>
        <taxon>Bacteria</taxon>
        <taxon>Pseudomonadati</taxon>
        <taxon>Pseudomonadota</taxon>
        <taxon>Gammaproteobacteria</taxon>
        <taxon>Alteromonadales</taxon>
        <taxon>Alteromonadaceae</taxon>
        <taxon>Paraglaciecola</taxon>
    </lineage>
</organism>
<dbReference type="Proteomes" id="UP000011864">
    <property type="component" value="Chromosome"/>
</dbReference>
<keyword evidence="4" id="KW-1133">Transmembrane helix</keyword>
<keyword evidence="4" id="KW-0812">Transmembrane</keyword>
<dbReference type="CDD" id="cd01949">
    <property type="entry name" value="GGDEF"/>
    <property type="match status" value="1"/>
</dbReference>
<dbReference type="PANTHER" id="PTHR45138">
    <property type="entry name" value="REGULATORY COMPONENTS OF SENSORY TRANSDUCTION SYSTEM"/>
    <property type="match status" value="1"/>
</dbReference>
<dbReference type="STRING" id="1129794.C427_5488"/>
<feature type="domain" description="GGDEF" evidence="5">
    <location>
        <begin position="212"/>
        <end position="346"/>
    </location>
</feature>
<dbReference type="InterPro" id="IPR000160">
    <property type="entry name" value="GGDEF_dom"/>
</dbReference>
<name>K7ACN7_9ALTE</name>
<dbReference type="InterPro" id="IPR043128">
    <property type="entry name" value="Rev_trsase/Diguanyl_cyclase"/>
</dbReference>
<dbReference type="PATRIC" id="fig|1129794.4.peg.5467"/>
<feature type="transmembrane region" description="Helical" evidence="4">
    <location>
        <begin position="12"/>
        <end position="32"/>
    </location>
</feature>
<comment type="cofactor">
    <cofactor evidence="1">
        <name>Mg(2+)</name>
        <dbReference type="ChEBI" id="CHEBI:18420"/>
    </cofactor>
</comment>
<dbReference type="GO" id="GO:0052621">
    <property type="term" value="F:diguanylate cyclase activity"/>
    <property type="evidence" value="ECO:0007669"/>
    <property type="project" value="UniProtKB-EC"/>
</dbReference>
<dbReference type="AlphaFoldDB" id="K7ACN7"/>
<comment type="catalytic activity">
    <reaction evidence="3">
        <text>2 GTP = 3',3'-c-di-GMP + 2 diphosphate</text>
        <dbReference type="Rhea" id="RHEA:24898"/>
        <dbReference type="ChEBI" id="CHEBI:33019"/>
        <dbReference type="ChEBI" id="CHEBI:37565"/>
        <dbReference type="ChEBI" id="CHEBI:58805"/>
        <dbReference type="EC" id="2.7.7.65"/>
    </reaction>
</comment>
<evidence type="ECO:0000259" key="5">
    <source>
        <dbReference type="PROSITE" id="PS50887"/>
    </source>
</evidence>
<dbReference type="EC" id="2.7.7.65" evidence="2"/>
<evidence type="ECO:0000256" key="3">
    <source>
        <dbReference type="ARBA" id="ARBA00034247"/>
    </source>
</evidence>
<dbReference type="GO" id="GO:0043709">
    <property type="term" value="P:cell adhesion involved in single-species biofilm formation"/>
    <property type="evidence" value="ECO:0007669"/>
    <property type="project" value="TreeGrafter"/>
</dbReference>
<dbReference type="Pfam" id="PF00990">
    <property type="entry name" value="GGDEF"/>
    <property type="match status" value="1"/>
</dbReference>
<keyword evidence="7" id="KW-1185">Reference proteome</keyword>
<proteinExistence type="predicted"/>
<evidence type="ECO:0000313" key="7">
    <source>
        <dbReference type="Proteomes" id="UP000011864"/>
    </source>
</evidence>
<accession>K7ACN7</accession>
<keyword evidence="4" id="KW-0472">Membrane</keyword>
<sequence>MFIEKIRYEITLKASFLTFFIVSLATIIRPLMIEQDVLFTYIGVFNSLAMGCVFLYLKYTKPKSWYPMLFTCVGLLVLTPITVVSGGVNSQFTYLIPTIPIFIALVSNAKYTWITALIVIVLVIGLYFSIGISPDFTNEIVPQSKTASRALWLCLSVSLSTMLGVQFNRVYGALGDKISEQAETDLLTGLKNRRSVMSFLQTAIDQAKSKNGQLSVMMIDLDHFKVINDTYGHLAGDLCLKQVAQLIQHSVRDASDLAGRFGGEEFIVVIKDIDAQRATDIANIIRLSIEQKTVSLNDRKEVKVTATIGICSLNSEQLTSIEHCVDLADQALYLGKKNGRNRVEVA</sequence>
<dbReference type="PROSITE" id="PS50887">
    <property type="entry name" value="GGDEF"/>
    <property type="match status" value="1"/>
</dbReference>
<evidence type="ECO:0000256" key="2">
    <source>
        <dbReference type="ARBA" id="ARBA00012528"/>
    </source>
</evidence>
<feature type="transmembrane region" description="Helical" evidence="4">
    <location>
        <begin position="64"/>
        <end position="83"/>
    </location>
</feature>
<protein>
    <recommendedName>
        <fullName evidence="2">diguanylate cyclase</fullName>
        <ecNumber evidence="2">2.7.7.65</ecNumber>
    </recommendedName>
</protein>
<dbReference type="SUPFAM" id="SSF55073">
    <property type="entry name" value="Nucleotide cyclase"/>
    <property type="match status" value="1"/>
</dbReference>
<feature type="transmembrane region" description="Helical" evidence="4">
    <location>
        <begin position="38"/>
        <end position="57"/>
    </location>
</feature>
<dbReference type="FunFam" id="3.30.70.270:FF:000001">
    <property type="entry name" value="Diguanylate cyclase domain protein"/>
    <property type="match status" value="1"/>
</dbReference>
<dbReference type="GO" id="GO:1902201">
    <property type="term" value="P:negative regulation of bacterial-type flagellum-dependent cell motility"/>
    <property type="evidence" value="ECO:0007669"/>
    <property type="project" value="TreeGrafter"/>
</dbReference>
<reference evidence="6 7" key="1">
    <citation type="journal article" date="2013" name="Genome Announc.">
        <title>Complete Genome Sequence of Glaciecola psychrophila Strain 170T.</title>
        <authorList>
            <person name="Yin J."/>
            <person name="Chen J."/>
            <person name="Liu G."/>
            <person name="Yu Y."/>
            <person name="Song L."/>
            <person name="Wang X."/>
            <person name="Qu X."/>
        </authorList>
    </citation>
    <scope>NUCLEOTIDE SEQUENCE [LARGE SCALE GENOMIC DNA]</scope>
    <source>
        <strain evidence="6 7">170</strain>
    </source>
</reference>
<dbReference type="KEGG" id="gps:C427_5488"/>
<dbReference type="Gene3D" id="3.30.70.270">
    <property type="match status" value="1"/>
</dbReference>
<evidence type="ECO:0000256" key="4">
    <source>
        <dbReference type="SAM" id="Phobius"/>
    </source>
</evidence>
<dbReference type="NCBIfam" id="TIGR00254">
    <property type="entry name" value="GGDEF"/>
    <property type="match status" value="1"/>
</dbReference>
<feature type="transmembrane region" description="Helical" evidence="4">
    <location>
        <begin position="89"/>
        <end position="106"/>
    </location>
</feature>
<dbReference type="GO" id="GO:0005886">
    <property type="term" value="C:plasma membrane"/>
    <property type="evidence" value="ECO:0007669"/>
    <property type="project" value="TreeGrafter"/>
</dbReference>
<dbReference type="PANTHER" id="PTHR45138:SF9">
    <property type="entry name" value="DIGUANYLATE CYCLASE DGCM-RELATED"/>
    <property type="match status" value="1"/>
</dbReference>